<keyword evidence="3" id="KW-1185">Reference proteome</keyword>
<dbReference type="Gene3D" id="3.30.40.10">
    <property type="entry name" value="Zinc/RING finger domain, C3HC4 (zinc finger)"/>
    <property type="match status" value="1"/>
</dbReference>
<dbReference type="InterPro" id="IPR052727">
    <property type="entry name" value="Rab4/Rab5_effector"/>
</dbReference>
<reference evidence="2" key="3">
    <citation type="submission" date="2015-02" db="UniProtKB">
        <authorList>
            <consortium name="EnsemblProtists"/>
        </authorList>
    </citation>
    <scope>IDENTIFICATION</scope>
    <source>
        <strain evidence="2">DAOM BR144</strain>
    </source>
</reference>
<dbReference type="PANTHER" id="PTHR13510:SF44">
    <property type="entry name" value="RABENOSYN-5"/>
    <property type="match status" value="1"/>
</dbReference>
<dbReference type="PANTHER" id="PTHR13510">
    <property type="entry name" value="FYVE-FINGER-CONTAINING RAB5 EFFECTOR PROTEIN RABENOSYN-5-RELATED"/>
    <property type="match status" value="1"/>
</dbReference>
<dbReference type="EMBL" id="GL376615">
    <property type="status" value="NOT_ANNOTATED_CDS"/>
    <property type="molecule type" value="Genomic_DNA"/>
</dbReference>
<dbReference type="Gene3D" id="3.30.530.20">
    <property type="match status" value="1"/>
</dbReference>
<evidence type="ECO:0000313" key="2">
    <source>
        <dbReference type="EnsemblProtists" id="PYU1_T009649"/>
    </source>
</evidence>
<accession>K3WXF1</accession>
<proteinExistence type="predicted"/>
<dbReference type="VEuPathDB" id="FungiDB:PYU1_G009631"/>
<feature type="compositionally biased region" description="Polar residues" evidence="1">
    <location>
        <begin position="274"/>
        <end position="291"/>
    </location>
</feature>
<sequence>MPAAHHKKETHAPVTFPLPEDKIPFVTLSEADVNAYRKLAKGVISSTLEQEIKYRYRDQLLLDPHEWKFVKSKERMRVYKRIATSDNMVPMVLGVGFIEGTLEDALYGLHHKTTDEMRTTSQYINKHILDTAVLQNFELGTDEDPFRYLGLKWRVAETPGGHLIKNRDVCNLERMGIDTDSQGIRYGFQLLKSVEAPGFEPFPESIMVRAQMMLCCIFRQVTPNVVAFYSKGVFNLCGNLAEFMAFNTCADMVLSISKVVDCAAAKRLTTMVINQQRNKSQTPHKSQPQHSRSVRLLGSAGRDVFKSTRCALCTRKPSIMSSPCRPCKICMTPVCNKCYVKTYVLAKPQKLRIVCCKNCIMKSREFPVDPRDPYPLLHVDDEDRTEVSASNYDL</sequence>
<dbReference type="InterPro" id="IPR013083">
    <property type="entry name" value="Znf_RING/FYVE/PHD"/>
</dbReference>
<protein>
    <recommendedName>
        <fullName evidence="4">FYVE-type domain-containing protein</fullName>
    </recommendedName>
</protein>
<evidence type="ECO:0000256" key="1">
    <source>
        <dbReference type="SAM" id="MobiDB-lite"/>
    </source>
</evidence>
<dbReference type="AlphaFoldDB" id="K3WXF1"/>
<name>K3WXF1_GLOUD</name>
<dbReference type="InParanoid" id="K3WXF1"/>
<dbReference type="OMA" id="ITMCCIY"/>
<evidence type="ECO:0000313" key="3">
    <source>
        <dbReference type="Proteomes" id="UP000019132"/>
    </source>
</evidence>
<reference evidence="3" key="2">
    <citation type="submission" date="2010-04" db="EMBL/GenBank/DDBJ databases">
        <authorList>
            <person name="Buell R."/>
            <person name="Hamilton J."/>
            <person name="Hostetler J."/>
        </authorList>
    </citation>
    <scope>NUCLEOTIDE SEQUENCE [LARGE SCALE GENOMIC DNA]</scope>
    <source>
        <strain evidence="3">DAOM:BR144</strain>
    </source>
</reference>
<dbReference type="Proteomes" id="UP000019132">
    <property type="component" value="Unassembled WGS sequence"/>
</dbReference>
<dbReference type="HOGENOM" id="CLU_015303_1_2_1"/>
<reference evidence="3" key="1">
    <citation type="journal article" date="2010" name="Genome Biol.">
        <title>Genome sequence of the necrotrophic plant pathogen Pythium ultimum reveals original pathogenicity mechanisms and effector repertoire.</title>
        <authorList>
            <person name="Levesque C.A."/>
            <person name="Brouwer H."/>
            <person name="Cano L."/>
            <person name="Hamilton J.P."/>
            <person name="Holt C."/>
            <person name="Huitema E."/>
            <person name="Raffaele S."/>
            <person name="Robideau G.P."/>
            <person name="Thines M."/>
            <person name="Win J."/>
            <person name="Zerillo M.M."/>
            <person name="Beakes G.W."/>
            <person name="Boore J.L."/>
            <person name="Busam D."/>
            <person name="Dumas B."/>
            <person name="Ferriera S."/>
            <person name="Fuerstenberg S.I."/>
            <person name="Gachon C.M."/>
            <person name="Gaulin E."/>
            <person name="Govers F."/>
            <person name="Grenville-Briggs L."/>
            <person name="Horner N."/>
            <person name="Hostetler J."/>
            <person name="Jiang R.H."/>
            <person name="Johnson J."/>
            <person name="Krajaejun T."/>
            <person name="Lin H."/>
            <person name="Meijer H.J."/>
            <person name="Moore B."/>
            <person name="Morris P."/>
            <person name="Phuntmart V."/>
            <person name="Puiu D."/>
            <person name="Shetty J."/>
            <person name="Stajich J.E."/>
            <person name="Tripathy S."/>
            <person name="Wawra S."/>
            <person name="van West P."/>
            <person name="Whitty B.R."/>
            <person name="Coutinho P.M."/>
            <person name="Henrissat B."/>
            <person name="Martin F."/>
            <person name="Thomas P.D."/>
            <person name="Tyler B.M."/>
            <person name="De Vries R.P."/>
            <person name="Kamoun S."/>
            <person name="Yandell M."/>
            <person name="Tisserat N."/>
            <person name="Buell C.R."/>
        </authorList>
    </citation>
    <scope>NUCLEOTIDE SEQUENCE</scope>
    <source>
        <strain evidence="3">DAOM:BR144</strain>
    </source>
</reference>
<organism evidence="2 3">
    <name type="scientific">Globisporangium ultimum (strain ATCC 200006 / CBS 805.95 / DAOM BR144)</name>
    <name type="common">Pythium ultimum</name>
    <dbReference type="NCBI Taxonomy" id="431595"/>
    <lineage>
        <taxon>Eukaryota</taxon>
        <taxon>Sar</taxon>
        <taxon>Stramenopiles</taxon>
        <taxon>Oomycota</taxon>
        <taxon>Peronosporomycetes</taxon>
        <taxon>Pythiales</taxon>
        <taxon>Pythiaceae</taxon>
        <taxon>Globisporangium</taxon>
    </lineage>
</organism>
<dbReference type="eggNOG" id="ENOG502RXV3">
    <property type="taxonomic scope" value="Eukaryota"/>
</dbReference>
<feature type="region of interest" description="Disordered" evidence="1">
    <location>
        <begin position="274"/>
        <end position="293"/>
    </location>
</feature>
<dbReference type="InterPro" id="IPR023393">
    <property type="entry name" value="START-like_dom_sf"/>
</dbReference>
<evidence type="ECO:0008006" key="4">
    <source>
        <dbReference type="Google" id="ProtNLM"/>
    </source>
</evidence>
<dbReference type="EnsemblProtists" id="PYU1_T009649">
    <property type="protein sequence ID" value="PYU1_T009649"/>
    <property type="gene ID" value="PYU1_G009631"/>
</dbReference>